<keyword evidence="7 8" id="KW-0472">Membrane</keyword>
<evidence type="ECO:0000313" key="9">
    <source>
        <dbReference type="EMBL" id="MEI4551648.1"/>
    </source>
</evidence>
<feature type="transmembrane region" description="Helical" evidence="8">
    <location>
        <begin position="35"/>
        <end position="51"/>
    </location>
</feature>
<evidence type="ECO:0000256" key="8">
    <source>
        <dbReference type="SAM" id="Phobius"/>
    </source>
</evidence>
<organism evidence="9 10">
    <name type="scientific">Pseudoalteromonas spongiae</name>
    <dbReference type="NCBI Taxonomy" id="298657"/>
    <lineage>
        <taxon>Bacteria</taxon>
        <taxon>Pseudomonadati</taxon>
        <taxon>Pseudomonadota</taxon>
        <taxon>Gammaproteobacteria</taxon>
        <taxon>Alteromonadales</taxon>
        <taxon>Pseudoalteromonadaceae</taxon>
        <taxon>Pseudoalteromonas</taxon>
    </lineage>
</organism>
<dbReference type="EMBL" id="JBAWKS010000002">
    <property type="protein sequence ID" value="MEI4551648.1"/>
    <property type="molecule type" value="Genomic_DNA"/>
</dbReference>
<dbReference type="InterPro" id="IPR038770">
    <property type="entry name" value="Na+/solute_symporter_sf"/>
</dbReference>
<feature type="transmembrane region" description="Helical" evidence="8">
    <location>
        <begin position="192"/>
        <end position="210"/>
    </location>
</feature>
<feature type="transmembrane region" description="Helical" evidence="8">
    <location>
        <begin position="222"/>
        <end position="244"/>
    </location>
</feature>
<dbReference type="RefSeq" id="WP_336436599.1">
    <property type="nucleotide sequence ID" value="NZ_JBAWKS010000002.1"/>
</dbReference>
<evidence type="ECO:0000256" key="6">
    <source>
        <dbReference type="ARBA" id="ARBA00022989"/>
    </source>
</evidence>
<accession>A0ABU8EXE1</accession>
<feature type="transmembrane region" description="Helical" evidence="8">
    <location>
        <begin position="165"/>
        <end position="186"/>
    </location>
</feature>
<dbReference type="Proteomes" id="UP001382455">
    <property type="component" value="Unassembled WGS sequence"/>
</dbReference>
<feature type="transmembrane region" description="Helical" evidence="8">
    <location>
        <begin position="6"/>
        <end position="23"/>
    </location>
</feature>
<keyword evidence="10" id="KW-1185">Reference proteome</keyword>
<keyword evidence="5 8" id="KW-0812">Transmembrane</keyword>
<keyword evidence="4" id="KW-1003">Cell membrane</keyword>
<comment type="caution">
    <text evidence="9">The sequence shown here is derived from an EMBL/GenBank/DDBJ whole genome shotgun (WGS) entry which is preliminary data.</text>
</comment>
<dbReference type="Gene3D" id="1.20.1530.20">
    <property type="match status" value="1"/>
</dbReference>
<evidence type="ECO:0000256" key="2">
    <source>
        <dbReference type="ARBA" id="ARBA00010145"/>
    </source>
</evidence>
<protein>
    <submittedName>
        <fullName evidence="9">AEC family transporter</fullName>
    </submittedName>
</protein>
<gene>
    <name evidence="9" type="ORF">WAE96_18370</name>
</gene>
<sequence length="308" mass="32876">MFSSLFPLVVVALLGYVALRSHYVSAQTIGDLSKITFSLLFPLFLFINIAQADLSGIVSYSVFLTFYAVVISTFIITTLLAARLFKMQSAGGAVFALGSTYSNTIIVGLPVLISVLSPSVAALVFLIISFHSAVLFGATSIFSSFATGNSFQLTRFCKGLLKNPLLIGIYSGLMVNMLGIDVPGFIASTLHLITQGALALALFILGANLYQYRLAGNYQQIISATIIKLIVLPLAVLLVARLGFQLSDEITLILVVLTACPTGVNAYIVACQQNSGQSLVAGTVVLSTLMSVVTIPLWIYVLQTHLFS</sequence>
<dbReference type="PANTHER" id="PTHR36838">
    <property type="entry name" value="AUXIN EFFLUX CARRIER FAMILY PROTEIN"/>
    <property type="match status" value="1"/>
</dbReference>
<evidence type="ECO:0000256" key="4">
    <source>
        <dbReference type="ARBA" id="ARBA00022475"/>
    </source>
</evidence>
<keyword evidence="3" id="KW-0813">Transport</keyword>
<feature type="transmembrane region" description="Helical" evidence="8">
    <location>
        <begin position="57"/>
        <end position="82"/>
    </location>
</feature>
<reference evidence="9 10" key="1">
    <citation type="submission" date="2023-12" db="EMBL/GenBank/DDBJ databases">
        <title>Friends and Foes: Symbiotic and Algicidal bacterial influence on Karenia brevis blooms.</title>
        <authorList>
            <person name="Fei C."/>
            <person name="Mohamed A.R."/>
            <person name="Booker A."/>
            <person name="Arshad M."/>
            <person name="Klass S."/>
            <person name="Ahn S."/>
            <person name="Gilbert P.M."/>
            <person name="Heil C.A."/>
            <person name="Martinez J.M."/>
            <person name="Amin S.A."/>
        </authorList>
    </citation>
    <scope>NUCLEOTIDE SEQUENCE [LARGE SCALE GENOMIC DNA]</scope>
    <source>
        <strain evidence="9 10">CE15</strain>
    </source>
</reference>
<keyword evidence="6 8" id="KW-1133">Transmembrane helix</keyword>
<evidence type="ECO:0000313" key="10">
    <source>
        <dbReference type="Proteomes" id="UP001382455"/>
    </source>
</evidence>
<evidence type="ECO:0000256" key="1">
    <source>
        <dbReference type="ARBA" id="ARBA00004651"/>
    </source>
</evidence>
<feature type="transmembrane region" description="Helical" evidence="8">
    <location>
        <begin position="122"/>
        <end position="145"/>
    </location>
</feature>
<comment type="similarity">
    <text evidence="2">Belongs to the auxin efflux carrier (TC 2.A.69) family.</text>
</comment>
<dbReference type="PANTHER" id="PTHR36838:SF3">
    <property type="entry name" value="TRANSPORTER AUXIN EFFLUX CARRIER EC FAMILY"/>
    <property type="match status" value="1"/>
</dbReference>
<feature type="transmembrane region" description="Helical" evidence="8">
    <location>
        <begin position="279"/>
        <end position="301"/>
    </location>
</feature>
<feature type="transmembrane region" description="Helical" evidence="8">
    <location>
        <begin position="250"/>
        <end position="270"/>
    </location>
</feature>
<dbReference type="InterPro" id="IPR004776">
    <property type="entry name" value="Mem_transp_PIN-like"/>
</dbReference>
<dbReference type="Pfam" id="PF03547">
    <property type="entry name" value="Mem_trans"/>
    <property type="match status" value="1"/>
</dbReference>
<evidence type="ECO:0000256" key="5">
    <source>
        <dbReference type="ARBA" id="ARBA00022692"/>
    </source>
</evidence>
<proteinExistence type="inferred from homology"/>
<evidence type="ECO:0000256" key="3">
    <source>
        <dbReference type="ARBA" id="ARBA00022448"/>
    </source>
</evidence>
<comment type="subcellular location">
    <subcellularLocation>
        <location evidence="1">Cell membrane</location>
        <topology evidence="1">Multi-pass membrane protein</topology>
    </subcellularLocation>
</comment>
<feature type="transmembrane region" description="Helical" evidence="8">
    <location>
        <begin position="94"/>
        <end position="116"/>
    </location>
</feature>
<evidence type="ECO:0000256" key="7">
    <source>
        <dbReference type="ARBA" id="ARBA00023136"/>
    </source>
</evidence>
<name>A0ABU8EXE1_9GAMM</name>